<dbReference type="InterPro" id="IPR002659">
    <property type="entry name" value="Glyco_trans_31"/>
</dbReference>
<gene>
    <name evidence="12" type="ORF">BpHYR1_007370</name>
</gene>
<dbReference type="FunFam" id="3.90.550.50:FF:000001">
    <property type="entry name" value="Hexosyltransferase"/>
    <property type="match status" value="1"/>
</dbReference>
<evidence type="ECO:0000256" key="4">
    <source>
        <dbReference type="ARBA" id="ARBA00022679"/>
    </source>
</evidence>
<evidence type="ECO:0000256" key="9">
    <source>
        <dbReference type="ARBA" id="ARBA00023136"/>
    </source>
</evidence>
<evidence type="ECO:0000313" key="12">
    <source>
        <dbReference type="EMBL" id="RNA02120.1"/>
    </source>
</evidence>
<evidence type="ECO:0000256" key="5">
    <source>
        <dbReference type="ARBA" id="ARBA00022692"/>
    </source>
</evidence>
<proteinExistence type="inferred from homology"/>
<dbReference type="Pfam" id="PF01762">
    <property type="entry name" value="Galactosyl_T"/>
    <property type="match status" value="1"/>
</dbReference>
<evidence type="ECO:0000256" key="11">
    <source>
        <dbReference type="RuleBase" id="RU363063"/>
    </source>
</evidence>
<dbReference type="EMBL" id="REGN01009040">
    <property type="protein sequence ID" value="RNA02120.1"/>
    <property type="molecule type" value="Genomic_DNA"/>
</dbReference>
<dbReference type="OrthoDB" id="115198at2759"/>
<dbReference type="GO" id="GO:0006493">
    <property type="term" value="P:protein O-linked glycosylation"/>
    <property type="evidence" value="ECO:0007669"/>
    <property type="project" value="TreeGrafter"/>
</dbReference>
<evidence type="ECO:0000256" key="7">
    <source>
        <dbReference type="ARBA" id="ARBA00022989"/>
    </source>
</evidence>
<dbReference type="EC" id="2.4.1.-" evidence="11"/>
<dbReference type="AlphaFoldDB" id="A0A3M7PSV0"/>
<keyword evidence="4 12" id="KW-0808">Transferase</keyword>
<name>A0A3M7PSV0_BRAPC</name>
<keyword evidence="8 11" id="KW-0333">Golgi apparatus</keyword>
<evidence type="ECO:0000256" key="2">
    <source>
        <dbReference type="ARBA" id="ARBA00008661"/>
    </source>
</evidence>
<dbReference type="PANTHER" id="PTHR11214:SF364">
    <property type="entry name" value="HEXOSYLTRANSFERASE"/>
    <property type="match status" value="1"/>
</dbReference>
<dbReference type="GO" id="GO:0016758">
    <property type="term" value="F:hexosyltransferase activity"/>
    <property type="evidence" value="ECO:0007669"/>
    <property type="project" value="InterPro"/>
</dbReference>
<protein>
    <recommendedName>
        <fullName evidence="11">Hexosyltransferase</fullName>
        <ecNumber evidence="11">2.4.1.-</ecNumber>
    </recommendedName>
</protein>
<reference evidence="12 13" key="1">
    <citation type="journal article" date="2018" name="Sci. Rep.">
        <title>Genomic signatures of local adaptation to the degree of environmental predictability in rotifers.</title>
        <authorList>
            <person name="Franch-Gras L."/>
            <person name="Hahn C."/>
            <person name="Garcia-Roger E.M."/>
            <person name="Carmona M.J."/>
            <person name="Serra M."/>
            <person name="Gomez A."/>
        </authorList>
    </citation>
    <scope>NUCLEOTIDE SEQUENCE [LARGE SCALE GENOMIC DNA]</scope>
    <source>
        <strain evidence="12">HYR1</strain>
    </source>
</reference>
<evidence type="ECO:0000313" key="13">
    <source>
        <dbReference type="Proteomes" id="UP000276133"/>
    </source>
</evidence>
<dbReference type="PANTHER" id="PTHR11214">
    <property type="entry name" value="BETA-1,3-N-ACETYLGLUCOSAMINYLTRANSFERASE"/>
    <property type="match status" value="1"/>
</dbReference>
<keyword evidence="9" id="KW-0472">Membrane</keyword>
<organism evidence="12 13">
    <name type="scientific">Brachionus plicatilis</name>
    <name type="common">Marine rotifer</name>
    <name type="synonym">Brachionus muelleri</name>
    <dbReference type="NCBI Taxonomy" id="10195"/>
    <lineage>
        <taxon>Eukaryota</taxon>
        <taxon>Metazoa</taxon>
        <taxon>Spiralia</taxon>
        <taxon>Gnathifera</taxon>
        <taxon>Rotifera</taxon>
        <taxon>Eurotatoria</taxon>
        <taxon>Monogononta</taxon>
        <taxon>Pseudotrocha</taxon>
        <taxon>Ploima</taxon>
        <taxon>Brachionidae</taxon>
        <taxon>Brachionus</taxon>
    </lineage>
</organism>
<comment type="subcellular location">
    <subcellularLocation>
        <location evidence="1 11">Golgi apparatus membrane</location>
        <topology evidence="1 11">Single-pass type II membrane protein</topology>
    </subcellularLocation>
</comment>
<keyword evidence="13" id="KW-1185">Reference proteome</keyword>
<evidence type="ECO:0000256" key="10">
    <source>
        <dbReference type="ARBA" id="ARBA00023180"/>
    </source>
</evidence>
<dbReference type="Proteomes" id="UP000276133">
    <property type="component" value="Unassembled WGS sequence"/>
</dbReference>
<comment type="similarity">
    <text evidence="2 11">Belongs to the glycosyltransferase 31 family.</text>
</comment>
<accession>A0A3M7PSV0</accession>
<keyword evidence="10" id="KW-0325">Glycoprotein</keyword>
<evidence type="ECO:0000256" key="1">
    <source>
        <dbReference type="ARBA" id="ARBA00004323"/>
    </source>
</evidence>
<evidence type="ECO:0000256" key="8">
    <source>
        <dbReference type="ARBA" id="ARBA00023034"/>
    </source>
</evidence>
<keyword evidence="3 11" id="KW-0328">Glycosyltransferase</keyword>
<sequence>MKAEINLIVFELLIFQVKLSPFNPNSKILNHHNFNFTINPGHTVCEKSRIFLLVAVNTRPENHRHREIIRESWTRRSLFSDLRIVFLLGSTNNALTQRRILLEANLYRDIVQQDFMDTYRNLTLKGVMSLKWISQYCANVDFLLKSDDDVLINIFQIIKYLKENEIKPKSILCNLMSNMKVIRDQTSKWFISKQEYQYEIFCDYCSGVGYMITGDLIKPMLNISYHIHFMWIDDVYMSGILGTALKANYYSLSQKYWFGPIDQIENNFEKTNLFFVYLSQEFLKFSNDFAKSLKKILKIFYSPFRISKSTRYTSDRNI</sequence>
<comment type="caution">
    <text evidence="12">The sequence shown here is derived from an EMBL/GenBank/DDBJ whole genome shotgun (WGS) entry which is preliminary data.</text>
</comment>
<keyword evidence="6" id="KW-0735">Signal-anchor</keyword>
<evidence type="ECO:0000256" key="3">
    <source>
        <dbReference type="ARBA" id="ARBA00022676"/>
    </source>
</evidence>
<dbReference type="Gene3D" id="3.90.550.50">
    <property type="match status" value="1"/>
</dbReference>
<keyword evidence="5" id="KW-0812">Transmembrane</keyword>
<evidence type="ECO:0000256" key="6">
    <source>
        <dbReference type="ARBA" id="ARBA00022968"/>
    </source>
</evidence>
<dbReference type="GO" id="GO:0000139">
    <property type="term" value="C:Golgi membrane"/>
    <property type="evidence" value="ECO:0007669"/>
    <property type="project" value="UniProtKB-SubCell"/>
</dbReference>
<dbReference type="STRING" id="10195.A0A3M7PSV0"/>
<keyword evidence="7" id="KW-1133">Transmembrane helix</keyword>